<evidence type="ECO:0000256" key="6">
    <source>
        <dbReference type="ARBA" id="ARBA00022840"/>
    </source>
</evidence>
<feature type="binding site" evidence="9">
    <location>
        <begin position="209"/>
        <end position="211"/>
    </location>
    <ligand>
        <name>ATP</name>
        <dbReference type="ChEBI" id="CHEBI:30616"/>
    </ligand>
</feature>
<feature type="binding site" evidence="9">
    <location>
        <position position="55"/>
    </location>
    <ligand>
        <name>ATP</name>
        <dbReference type="ChEBI" id="CHEBI:30616"/>
    </ligand>
</feature>
<evidence type="ECO:0000256" key="4">
    <source>
        <dbReference type="ARBA" id="ARBA00022741"/>
    </source>
</evidence>
<evidence type="ECO:0000256" key="9">
    <source>
        <dbReference type="HAMAP-Rule" id="MF_00336"/>
    </source>
</evidence>
<dbReference type="CDD" id="cd03109">
    <property type="entry name" value="DTBS"/>
    <property type="match status" value="1"/>
</dbReference>
<feature type="active site" evidence="9">
    <location>
        <position position="38"/>
    </location>
</feature>
<comment type="catalytic activity">
    <reaction evidence="9">
        <text>(7R,8S)-7,8-diammoniononanoate + CO2 + ATP = (4R,5S)-dethiobiotin + ADP + phosphate + 3 H(+)</text>
        <dbReference type="Rhea" id="RHEA:15805"/>
        <dbReference type="ChEBI" id="CHEBI:15378"/>
        <dbReference type="ChEBI" id="CHEBI:16526"/>
        <dbReference type="ChEBI" id="CHEBI:30616"/>
        <dbReference type="ChEBI" id="CHEBI:43474"/>
        <dbReference type="ChEBI" id="CHEBI:149469"/>
        <dbReference type="ChEBI" id="CHEBI:149473"/>
        <dbReference type="ChEBI" id="CHEBI:456216"/>
        <dbReference type="EC" id="6.3.3.3"/>
    </reaction>
</comment>
<dbReference type="SUPFAM" id="SSF52540">
    <property type="entry name" value="P-loop containing nucleoside triphosphate hydrolases"/>
    <property type="match status" value="1"/>
</dbReference>
<keyword evidence="1 9" id="KW-0963">Cytoplasm</keyword>
<dbReference type="EC" id="6.3.3.3" evidence="9"/>
<feature type="binding site" evidence="9">
    <location>
        <position position="55"/>
    </location>
    <ligand>
        <name>Mg(2+)</name>
        <dbReference type="ChEBI" id="CHEBI:18420"/>
    </ligand>
</feature>
<feature type="binding site" evidence="9">
    <location>
        <begin position="116"/>
        <end position="119"/>
    </location>
    <ligand>
        <name>ATP</name>
        <dbReference type="ChEBI" id="CHEBI:30616"/>
    </ligand>
</feature>
<dbReference type="FunFam" id="3.40.50.300:FF:000292">
    <property type="entry name" value="ATP-dependent dethiobiotin synthetase BioD"/>
    <property type="match status" value="1"/>
</dbReference>
<dbReference type="GO" id="GO:0000287">
    <property type="term" value="F:magnesium ion binding"/>
    <property type="evidence" value="ECO:0007669"/>
    <property type="project" value="UniProtKB-UniRule"/>
</dbReference>
<reference evidence="10 11" key="1">
    <citation type="submission" date="2019-10" db="EMBL/GenBank/DDBJ databases">
        <title>The Genome Sequence of Clostridium tarantellae Isolated from Fish Brain.</title>
        <authorList>
            <person name="Bano L."/>
            <person name="Kiel M."/>
            <person name="Sales G."/>
            <person name="Doxey A.C."/>
            <person name="Mansfield M.J."/>
            <person name="Schiavone M."/>
            <person name="Rossetto O."/>
            <person name="Pirazzini M."/>
            <person name="Dobrindt U."/>
            <person name="Montecucco C."/>
        </authorList>
    </citation>
    <scope>NUCLEOTIDE SEQUENCE [LARGE SCALE GENOMIC DNA]</scope>
    <source>
        <strain evidence="10 11">DSM 3997</strain>
    </source>
</reference>
<dbReference type="GO" id="GO:0005829">
    <property type="term" value="C:cytosol"/>
    <property type="evidence" value="ECO:0007669"/>
    <property type="project" value="TreeGrafter"/>
</dbReference>
<dbReference type="GO" id="GO:0009102">
    <property type="term" value="P:biotin biosynthetic process"/>
    <property type="evidence" value="ECO:0007669"/>
    <property type="project" value="UniProtKB-UniRule"/>
</dbReference>
<dbReference type="HAMAP" id="MF_00336">
    <property type="entry name" value="BioD"/>
    <property type="match status" value="1"/>
</dbReference>
<keyword evidence="6 9" id="KW-0067">ATP-binding</keyword>
<feature type="binding site" evidence="9">
    <location>
        <position position="17"/>
    </location>
    <ligand>
        <name>Mg(2+)</name>
        <dbReference type="ChEBI" id="CHEBI:18420"/>
    </ligand>
</feature>
<evidence type="ECO:0000256" key="1">
    <source>
        <dbReference type="ARBA" id="ARBA00022490"/>
    </source>
</evidence>
<evidence type="ECO:0000256" key="3">
    <source>
        <dbReference type="ARBA" id="ARBA00022723"/>
    </source>
</evidence>
<protein>
    <recommendedName>
        <fullName evidence="9">ATP-dependent dethiobiotin synthetase BioD</fullName>
        <ecNumber evidence="9">6.3.3.3</ecNumber>
    </recommendedName>
    <alternativeName>
        <fullName evidence="9">DTB synthetase</fullName>
        <shortName evidence="9">DTBS</shortName>
    </alternativeName>
    <alternativeName>
        <fullName evidence="9">Dethiobiotin synthase</fullName>
    </alternativeName>
</protein>
<dbReference type="Gene3D" id="3.40.50.300">
    <property type="entry name" value="P-loop containing nucleotide triphosphate hydrolases"/>
    <property type="match status" value="1"/>
</dbReference>
<comment type="catalytic activity">
    <reaction evidence="8">
        <text>(7R,8S)-8-amino-7-(carboxyamino)nonanoate + ATP = (4R,5S)-dethiobiotin + ADP + phosphate + H(+)</text>
        <dbReference type="Rhea" id="RHEA:63684"/>
        <dbReference type="ChEBI" id="CHEBI:15378"/>
        <dbReference type="ChEBI" id="CHEBI:30616"/>
        <dbReference type="ChEBI" id="CHEBI:43474"/>
        <dbReference type="ChEBI" id="CHEBI:149470"/>
        <dbReference type="ChEBI" id="CHEBI:149473"/>
        <dbReference type="ChEBI" id="CHEBI:456216"/>
    </reaction>
</comment>
<comment type="subcellular location">
    <subcellularLocation>
        <location evidence="9">Cytoplasm</location>
    </subcellularLocation>
</comment>
<comment type="caution">
    <text evidence="9">Lacks conserved residue(s) required for the propagation of feature annotation.</text>
</comment>
<name>A0A6I1MJJ9_9CLOT</name>
<dbReference type="AlphaFoldDB" id="A0A6I1MJJ9"/>
<dbReference type="UniPathway" id="UPA00078">
    <property type="reaction ID" value="UER00161"/>
</dbReference>
<dbReference type="GO" id="GO:0042803">
    <property type="term" value="F:protein homodimerization activity"/>
    <property type="evidence" value="ECO:0007669"/>
    <property type="project" value="UniProtKB-ARBA"/>
</dbReference>
<evidence type="ECO:0000256" key="7">
    <source>
        <dbReference type="ARBA" id="ARBA00022842"/>
    </source>
</evidence>
<dbReference type="RefSeq" id="WP_152887905.1">
    <property type="nucleotide sequence ID" value="NZ_WHJC01000026.1"/>
</dbReference>
<dbReference type="GO" id="GO:0005524">
    <property type="term" value="F:ATP binding"/>
    <property type="evidence" value="ECO:0007669"/>
    <property type="project" value="UniProtKB-UniRule"/>
</dbReference>
<keyword evidence="2 9" id="KW-0436">Ligase</keyword>
<keyword evidence="7 9" id="KW-0460">Magnesium</keyword>
<comment type="function">
    <text evidence="9">Catalyzes a mechanistically unusual reaction, the ATP-dependent insertion of CO2 between the N7 and N8 nitrogen atoms of 7,8-diaminopelargonic acid (DAPA, also called 7,8-diammoniononanoate) to form a ureido ring.</text>
</comment>
<keyword evidence="11" id="KW-1185">Reference proteome</keyword>
<comment type="similarity">
    <text evidence="9">Belongs to the dethiobiotin synthetase family.</text>
</comment>
<dbReference type="Proteomes" id="UP000430345">
    <property type="component" value="Unassembled WGS sequence"/>
</dbReference>
<keyword evidence="4 9" id="KW-0547">Nucleotide-binding</keyword>
<dbReference type="PANTHER" id="PTHR43210:SF2">
    <property type="entry name" value="ATP-DEPENDENT DETHIOBIOTIN SYNTHETASE BIOD 2"/>
    <property type="match status" value="1"/>
</dbReference>
<keyword evidence="3 9" id="KW-0479">Metal-binding</keyword>
<comment type="subunit">
    <text evidence="9">Homodimer.</text>
</comment>
<feature type="binding site" evidence="9">
    <location>
        <begin position="180"/>
        <end position="181"/>
    </location>
    <ligand>
        <name>ATP</name>
        <dbReference type="ChEBI" id="CHEBI:30616"/>
    </ligand>
</feature>
<evidence type="ECO:0000256" key="2">
    <source>
        <dbReference type="ARBA" id="ARBA00022598"/>
    </source>
</evidence>
<dbReference type="InterPro" id="IPR004472">
    <property type="entry name" value="DTB_synth_BioD"/>
</dbReference>
<dbReference type="InterPro" id="IPR027417">
    <property type="entry name" value="P-loop_NTPase"/>
</dbReference>
<dbReference type="PANTHER" id="PTHR43210">
    <property type="entry name" value="DETHIOBIOTIN SYNTHETASE"/>
    <property type="match status" value="1"/>
</dbReference>
<keyword evidence="5 9" id="KW-0093">Biotin biosynthesis</keyword>
<feature type="binding site" evidence="9">
    <location>
        <begin position="13"/>
        <end position="18"/>
    </location>
    <ligand>
        <name>ATP</name>
        <dbReference type="ChEBI" id="CHEBI:30616"/>
    </ligand>
</feature>
<dbReference type="OrthoDB" id="9802097at2"/>
<evidence type="ECO:0000313" key="11">
    <source>
        <dbReference type="Proteomes" id="UP000430345"/>
    </source>
</evidence>
<evidence type="ECO:0000313" key="10">
    <source>
        <dbReference type="EMBL" id="MPQ42883.1"/>
    </source>
</evidence>
<dbReference type="PIRSF" id="PIRSF006755">
    <property type="entry name" value="DTB_synth"/>
    <property type="match status" value="1"/>
</dbReference>
<dbReference type="NCBIfam" id="TIGR00347">
    <property type="entry name" value="bioD"/>
    <property type="match status" value="1"/>
</dbReference>
<comment type="caution">
    <text evidence="10">The sequence shown here is derived from an EMBL/GenBank/DDBJ whole genome shotgun (WGS) entry which is preliminary data.</text>
</comment>
<comment type="pathway">
    <text evidence="9">Cofactor biosynthesis; biotin biosynthesis; biotin from 7,8-diaminononanoate: step 1/2.</text>
</comment>
<comment type="cofactor">
    <cofactor evidence="9">
        <name>Mg(2+)</name>
        <dbReference type="ChEBI" id="CHEBI:18420"/>
    </cofactor>
</comment>
<dbReference type="Pfam" id="PF13500">
    <property type="entry name" value="AAA_26"/>
    <property type="match status" value="1"/>
</dbReference>
<dbReference type="GO" id="GO:0004141">
    <property type="term" value="F:dethiobiotin synthase activity"/>
    <property type="evidence" value="ECO:0007669"/>
    <property type="project" value="UniProtKB-UniRule"/>
</dbReference>
<feature type="binding site" evidence="9">
    <location>
        <position position="42"/>
    </location>
    <ligand>
        <name>substrate</name>
    </ligand>
</feature>
<feature type="binding site" evidence="9">
    <location>
        <position position="116"/>
    </location>
    <ligand>
        <name>Mg(2+)</name>
        <dbReference type="ChEBI" id="CHEBI:18420"/>
    </ligand>
</feature>
<sequence>MSKGIFITGTDTEVGKTYITAMIIKELRDNGFNATYFKGVLSGVIEENGEFIPEDAKFVCNKSNLYEPYKNIVSYTLKTPVSPHLACRLEDVNISLDKIKDDFLKLKNKYDYIVVEGSGGIVCPIKIEENEQILLEDIIKTLKLPVLIIARAGLGTINHTCLTINYLKSKGIKVKGIIINNYDNTNLVHKDNIKVIQKLTKVKIISKIPYIDEKNINIDGYINFEKIISLMEVL</sequence>
<evidence type="ECO:0000256" key="8">
    <source>
        <dbReference type="ARBA" id="ARBA00047386"/>
    </source>
</evidence>
<organism evidence="10 11">
    <name type="scientific">Clostridium tarantellae</name>
    <dbReference type="NCBI Taxonomy" id="39493"/>
    <lineage>
        <taxon>Bacteria</taxon>
        <taxon>Bacillati</taxon>
        <taxon>Bacillota</taxon>
        <taxon>Clostridia</taxon>
        <taxon>Eubacteriales</taxon>
        <taxon>Clostridiaceae</taxon>
        <taxon>Clostridium</taxon>
    </lineage>
</organism>
<dbReference type="EMBL" id="WHJC01000026">
    <property type="protein sequence ID" value="MPQ42883.1"/>
    <property type="molecule type" value="Genomic_DNA"/>
</dbReference>
<gene>
    <name evidence="9 10" type="primary">bioD</name>
    <name evidence="10" type="ORF">GBZ86_03825</name>
</gene>
<accession>A0A6I1MJJ9</accession>
<proteinExistence type="inferred from homology"/>
<evidence type="ECO:0000256" key="5">
    <source>
        <dbReference type="ARBA" id="ARBA00022756"/>
    </source>
</evidence>